<evidence type="ECO:0000313" key="3">
    <source>
        <dbReference type="Proteomes" id="UP000187185"/>
    </source>
</evidence>
<sequence length="415" mass="44106">MRTKKVLGITAGLAAALLVAGCSGGGGSGDGDGSQDQHVTLWLYPILADEAAHKAHWDQVVEDFTADHPEITVDYEIFPWANRDEALQTAIAAKTGPDLVYLIPDQLAAYQDAIEPIGPYLSDERKSDLLDNVMESVTLDGELMGAPMLTSALPLLCDGQVFEAAGLTEYPETWDDVLEIAPQLSEQGLYTISYSAYPEMTLNQSFYPLLWQAGGSIYSEDGSSVGFNEEPGVEALSFLTELAEQDALVPDALTTNVPMEQTAIAQHKVACTWNHSVAEVQPFWDDIHVVAPLKDKESVAYGTVGSLAMLTGAQDKEAAAAFAEYATGEDVVVPYLTQAGFFSALKSTGELYADDPVLSAVEATIPSTTVGELNTSSRELMGVLVPEIQAALLGQKSAQEALDAAAAAAEPLLAK</sequence>
<organism evidence="2 3">
    <name type="scientific">Microbacterium aurum</name>
    <dbReference type="NCBI Taxonomy" id="36805"/>
    <lineage>
        <taxon>Bacteria</taxon>
        <taxon>Bacillati</taxon>
        <taxon>Actinomycetota</taxon>
        <taxon>Actinomycetes</taxon>
        <taxon>Micrococcales</taxon>
        <taxon>Microbacteriaceae</taxon>
        <taxon>Microbacterium</taxon>
    </lineage>
</organism>
<feature type="chain" id="PRO_5039273176" evidence="1">
    <location>
        <begin position="21"/>
        <end position="415"/>
    </location>
</feature>
<evidence type="ECO:0000256" key="1">
    <source>
        <dbReference type="SAM" id="SignalP"/>
    </source>
</evidence>
<dbReference type="SUPFAM" id="SSF53850">
    <property type="entry name" value="Periplasmic binding protein-like II"/>
    <property type="match status" value="1"/>
</dbReference>
<dbReference type="Proteomes" id="UP000187185">
    <property type="component" value="Chromosome"/>
</dbReference>
<name>A0A1P8U5G5_9MICO</name>
<dbReference type="OrthoDB" id="9780991at2"/>
<dbReference type="PANTHER" id="PTHR43649:SF12">
    <property type="entry name" value="DIACETYLCHITOBIOSE BINDING PROTEIN DASA"/>
    <property type="match status" value="1"/>
</dbReference>
<dbReference type="PROSITE" id="PS51257">
    <property type="entry name" value="PROKAR_LIPOPROTEIN"/>
    <property type="match status" value="1"/>
</dbReference>
<dbReference type="GO" id="GO:0016301">
    <property type="term" value="F:kinase activity"/>
    <property type="evidence" value="ECO:0007669"/>
    <property type="project" value="UniProtKB-KW"/>
</dbReference>
<feature type="signal peptide" evidence="1">
    <location>
        <begin position="1"/>
        <end position="20"/>
    </location>
</feature>
<keyword evidence="1" id="KW-0732">Signal</keyword>
<proteinExistence type="predicted"/>
<dbReference type="PANTHER" id="PTHR43649">
    <property type="entry name" value="ARABINOSE-BINDING PROTEIN-RELATED"/>
    <property type="match status" value="1"/>
</dbReference>
<gene>
    <name evidence="2" type="ORF">BOH66_03005</name>
</gene>
<dbReference type="Pfam" id="PF01547">
    <property type="entry name" value="SBP_bac_1"/>
    <property type="match status" value="1"/>
</dbReference>
<protein>
    <submittedName>
        <fullName evidence="2">Histidine kinase</fullName>
    </submittedName>
</protein>
<dbReference type="InterPro" id="IPR006059">
    <property type="entry name" value="SBP"/>
</dbReference>
<accession>A0A1P8U5G5</accession>
<dbReference type="EMBL" id="CP018762">
    <property type="protein sequence ID" value="APZ33361.1"/>
    <property type="molecule type" value="Genomic_DNA"/>
</dbReference>
<keyword evidence="3" id="KW-1185">Reference proteome</keyword>
<reference evidence="2 3" key="1">
    <citation type="submission" date="2016-12" db="EMBL/GenBank/DDBJ databases">
        <title>Complete genome sequence of Microbacterium aurum KACC 15219.</title>
        <authorList>
            <person name="Jung Y."/>
            <person name="Shin J.-H."/>
            <person name="Lee Y.-J."/>
            <person name="Yi H."/>
            <person name="Bahn Y.-S."/>
            <person name="Kim J.F."/>
            <person name="Lee D.-W."/>
        </authorList>
    </citation>
    <scope>NUCLEOTIDE SEQUENCE [LARGE SCALE GENOMIC DNA]</scope>
    <source>
        <strain evidence="2 3">KACC 15219</strain>
    </source>
</reference>
<dbReference type="KEGG" id="maur:BOH66_03005"/>
<dbReference type="Gene3D" id="3.40.190.10">
    <property type="entry name" value="Periplasmic binding protein-like II"/>
    <property type="match status" value="1"/>
</dbReference>
<evidence type="ECO:0000313" key="2">
    <source>
        <dbReference type="EMBL" id="APZ33361.1"/>
    </source>
</evidence>
<dbReference type="InterPro" id="IPR050490">
    <property type="entry name" value="Bact_solute-bd_prot1"/>
</dbReference>
<dbReference type="RefSeq" id="WP_076689154.1">
    <property type="nucleotide sequence ID" value="NZ_CP018762.1"/>
</dbReference>
<dbReference type="STRING" id="36805.BOH66_03005"/>
<keyword evidence="2" id="KW-0808">Transferase</keyword>
<keyword evidence="2" id="KW-0418">Kinase</keyword>
<dbReference type="AlphaFoldDB" id="A0A1P8U5G5"/>